<evidence type="ECO:0000313" key="4">
    <source>
        <dbReference type="EMBL" id="MFC6704908.1"/>
    </source>
</evidence>
<accession>A0ABW2ADG7</accession>
<reference evidence="5" key="1">
    <citation type="journal article" date="2019" name="Int. J. Syst. Evol. Microbiol.">
        <title>The Global Catalogue of Microorganisms (GCM) 10K type strain sequencing project: providing services to taxonomists for standard genome sequencing and annotation.</title>
        <authorList>
            <consortium name="The Broad Institute Genomics Platform"/>
            <consortium name="The Broad Institute Genome Sequencing Center for Infectious Disease"/>
            <person name="Wu L."/>
            <person name="Ma J."/>
        </authorList>
    </citation>
    <scope>NUCLEOTIDE SEQUENCE [LARGE SCALE GENOMIC DNA]</scope>
    <source>
        <strain evidence="5">CCUG 58127</strain>
    </source>
</reference>
<sequence length="292" mass="32784">MTAADGSDATQRTRRTRTLIVTFLGSVVRQQGGWLPIAGTIDLMGQLGVDAPSVRTAVFRLKKRGWLEAQSRNGARGYALTAHADTVLAQGDEVIWHARRPADLADGWCIVNFSVPESDRSKRYKLRTHLSHLGFGNVGTAMWLAPARMRTAAEEAIAELGLDKYAAVFVGSYLGTQDLTTLLYDSWDLAGIDQSYRDFVEHHRPMIARLESRTAIEPVEAFTIYLDVIDSWRRLPFRDPGLPARCSPRGGVPPRRSPFSSGWWSCWRNGRWRMQRSFGIPRARTTDRTPAR</sequence>
<dbReference type="Pfam" id="PF08223">
    <property type="entry name" value="PaaX_C"/>
    <property type="match status" value="1"/>
</dbReference>
<feature type="domain" description="Transcriptional repressor PaaX-like N-terminal" evidence="1">
    <location>
        <begin position="15"/>
        <end position="83"/>
    </location>
</feature>
<evidence type="ECO:0000259" key="2">
    <source>
        <dbReference type="Pfam" id="PF08223"/>
    </source>
</evidence>
<dbReference type="InterPro" id="IPR013225">
    <property type="entry name" value="PaaX_C"/>
</dbReference>
<dbReference type="Gene3D" id="3.30.70.2650">
    <property type="match status" value="1"/>
</dbReference>
<dbReference type="Proteomes" id="UP001596298">
    <property type="component" value="Unassembled WGS sequence"/>
</dbReference>
<name>A0ABW2ADG7_9MICO</name>
<dbReference type="Gene3D" id="1.10.10.10">
    <property type="entry name" value="Winged helix-like DNA-binding domain superfamily/Winged helix DNA-binding domain"/>
    <property type="match status" value="1"/>
</dbReference>
<dbReference type="InterPro" id="IPR036388">
    <property type="entry name" value="WH-like_DNA-bd_sf"/>
</dbReference>
<dbReference type="EMBL" id="JBHSWH010000001">
    <property type="protein sequence ID" value="MFC6704908.1"/>
    <property type="molecule type" value="Genomic_DNA"/>
</dbReference>
<dbReference type="InterPro" id="IPR011965">
    <property type="entry name" value="PaaX_trns_reg"/>
</dbReference>
<dbReference type="Pfam" id="PF20803">
    <property type="entry name" value="PaaX_M"/>
    <property type="match status" value="1"/>
</dbReference>
<protein>
    <submittedName>
        <fullName evidence="4">PaaX family transcriptional regulator C-terminal domain-containing protein</fullName>
    </submittedName>
</protein>
<evidence type="ECO:0000313" key="5">
    <source>
        <dbReference type="Proteomes" id="UP001596298"/>
    </source>
</evidence>
<feature type="domain" description="Transcriptional repressor PaaX-like central Cas2-like" evidence="3">
    <location>
        <begin position="104"/>
        <end position="179"/>
    </location>
</feature>
<proteinExistence type="predicted"/>
<evidence type="ECO:0000259" key="3">
    <source>
        <dbReference type="Pfam" id="PF20803"/>
    </source>
</evidence>
<dbReference type="PANTHER" id="PTHR30319">
    <property type="entry name" value="PHENYLACETIC ACID REGULATOR-RELATED TRANSCRIPTIONAL REPRESSOR"/>
    <property type="match status" value="1"/>
</dbReference>
<dbReference type="InterPro" id="IPR012906">
    <property type="entry name" value="PaaX-like_N"/>
</dbReference>
<feature type="domain" description="Transcriptional repressor PaaX-like C-terminal" evidence="2">
    <location>
        <begin position="187"/>
        <end position="248"/>
    </location>
</feature>
<evidence type="ECO:0000259" key="1">
    <source>
        <dbReference type="Pfam" id="PF07848"/>
    </source>
</evidence>
<dbReference type="PANTHER" id="PTHR30319:SF1">
    <property type="entry name" value="TRANSCRIPTIONAL REPRESSOR PAAX"/>
    <property type="match status" value="1"/>
</dbReference>
<dbReference type="InterPro" id="IPR048846">
    <property type="entry name" value="PaaX-like_central"/>
</dbReference>
<keyword evidence="5" id="KW-1185">Reference proteome</keyword>
<dbReference type="RefSeq" id="WP_382399566.1">
    <property type="nucleotide sequence ID" value="NZ_JBHSWH010000001.1"/>
</dbReference>
<comment type="caution">
    <text evidence="4">The sequence shown here is derived from an EMBL/GenBank/DDBJ whole genome shotgun (WGS) entry which is preliminary data.</text>
</comment>
<organism evidence="4 5">
    <name type="scientific">Flexivirga alba</name>
    <dbReference type="NCBI Taxonomy" id="702742"/>
    <lineage>
        <taxon>Bacteria</taxon>
        <taxon>Bacillati</taxon>
        <taxon>Actinomycetota</taxon>
        <taxon>Actinomycetes</taxon>
        <taxon>Micrococcales</taxon>
        <taxon>Dermacoccaceae</taxon>
        <taxon>Flexivirga</taxon>
    </lineage>
</organism>
<dbReference type="Pfam" id="PF07848">
    <property type="entry name" value="PaaX"/>
    <property type="match status" value="1"/>
</dbReference>
<dbReference type="PIRSF" id="PIRSF020623">
    <property type="entry name" value="PaaX"/>
    <property type="match status" value="1"/>
</dbReference>
<gene>
    <name evidence="4" type="ORF">ACFQDH_06405</name>
</gene>